<dbReference type="InterPro" id="IPR032191">
    <property type="entry name" value="CNOT1_CAF1_bind"/>
</dbReference>
<dbReference type="InterPro" id="IPR024557">
    <property type="entry name" value="CNOT1_dom_4"/>
</dbReference>
<evidence type="ECO:0000259" key="8">
    <source>
        <dbReference type="Pfam" id="PF12842"/>
    </source>
</evidence>
<dbReference type="GO" id="GO:0030015">
    <property type="term" value="C:CCR4-NOT core complex"/>
    <property type="evidence" value="ECO:0007669"/>
    <property type="project" value="InterPro"/>
</dbReference>
<dbReference type="GO" id="GO:0000932">
    <property type="term" value="C:P-body"/>
    <property type="evidence" value="ECO:0007669"/>
    <property type="project" value="TreeGrafter"/>
</dbReference>
<dbReference type="RefSeq" id="XP_003871479.1">
    <property type="nucleotide sequence ID" value="XM_003871430.1"/>
</dbReference>
<dbReference type="Pfam" id="PF12842">
    <property type="entry name" value="DUF3819"/>
    <property type="match status" value="1"/>
</dbReference>
<dbReference type="Pfam" id="PF16418">
    <property type="entry name" value="CNOT1_HEAT"/>
    <property type="match status" value="1"/>
</dbReference>
<dbReference type="Gene3D" id="1.25.40.840">
    <property type="entry name" value="CCR4-NOT transcription complex subunit 1 TTP binding domain"/>
    <property type="match status" value="1"/>
</dbReference>
<evidence type="ECO:0000259" key="10">
    <source>
        <dbReference type="Pfam" id="PF16417"/>
    </source>
</evidence>
<keyword evidence="2" id="KW-0678">Repressor</keyword>
<feature type="region of interest" description="Disordered" evidence="6">
    <location>
        <begin position="927"/>
        <end position="957"/>
    </location>
</feature>
<dbReference type="eggNOG" id="KOG1831">
    <property type="taxonomic scope" value="Eukaryota"/>
</dbReference>
<dbReference type="InterPro" id="IPR055454">
    <property type="entry name" value="CNOT1-like_NOT1_connector"/>
</dbReference>
<feature type="compositionally biased region" description="Low complexity" evidence="6">
    <location>
        <begin position="927"/>
        <end position="955"/>
    </location>
</feature>
<keyword evidence="3" id="KW-0805">Transcription regulation</keyword>
<dbReference type="GO" id="GO:0017148">
    <property type="term" value="P:negative regulation of translation"/>
    <property type="evidence" value="ECO:0007669"/>
    <property type="project" value="InterPro"/>
</dbReference>
<feature type="domain" description="CCR4-Not complex component Not1 C-terminal" evidence="7">
    <location>
        <begin position="1589"/>
        <end position="1953"/>
    </location>
</feature>
<dbReference type="InterPro" id="IPR032193">
    <property type="entry name" value="CNOT1_TTP_bind"/>
</dbReference>
<accession>H8XBA6</accession>
<dbReference type="PANTHER" id="PTHR13162">
    <property type="entry name" value="CCR4-NOT TRANSCRIPTION COMPLEX"/>
    <property type="match status" value="1"/>
</dbReference>
<dbReference type="GO" id="GO:0060090">
    <property type="term" value="F:molecular adaptor activity"/>
    <property type="evidence" value="ECO:0007669"/>
    <property type="project" value="TreeGrafter"/>
</dbReference>
<dbReference type="InterPro" id="IPR038535">
    <property type="entry name" value="CNOT1_TTP_bind_sf"/>
</dbReference>
<evidence type="ECO:0000256" key="4">
    <source>
        <dbReference type="ARBA" id="ARBA00023163"/>
    </source>
</evidence>
<dbReference type="InterPro" id="IPR040398">
    <property type="entry name" value="Not1"/>
</dbReference>
<dbReference type="PANTHER" id="PTHR13162:SF8">
    <property type="entry name" value="CCR4-NOT TRANSCRIPTION COMPLEX SUBUNIT 1"/>
    <property type="match status" value="1"/>
</dbReference>
<reference evidence="14 15" key="1">
    <citation type="journal article" date="2012" name="PLoS ONE">
        <title>Sequence and analysis of the genome of the pathogenic yeast Candida orthopsilosis.</title>
        <authorList>
            <person name="Riccombeni A."/>
            <person name="Vidanes G."/>
            <person name="Proux-Wera E."/>
            <person name="Wolfe K.H."/>
            <person name="Butler G."/>
        </authorList>
    </citation>
    <scope>NUCLEOTIDE SEQUENCE [LARGE SCALE GENOMIC DNA]</scope>
    <source>
        <strain evidence="14 15">Co 90-125</strain>
    </source>
</reference>
<evidence type="ECO:0000256" key="6">
    <source>
        <dbReference type="SAM" id="MobiDB-lite"/>
    </source>
</evidence>
<feature type="domain" description="CCR4-NOT transcription complex subunit 1-like NOT1 connector" evidence="13">
    <location>
        <begin position="1251"/>
        <end position="1419"/>
    </location>
</feature>
<dbReference type="Gene3D" id="1.25.40.800">
    <property type="match status" value="1"/>
</dbReference>
<sequence length="1961" mass="222057">MSFKNLLQEVGFENVVPEKLLPSLLQIKPNEVDQGIALVLAEILIPGSQGFVYTAAPVSLPESNAKGAQLQACFRTIEESDNLSVNWYEVFNYLQQNLFESSQRNVQPSVASVSQFLSSLDFKQDPIDIFLNYEWWFDKTLLYILQTCDASQGGYDIALSKNLSLCFEEDRQTFGQPQLRRNILKFINVGKLELQVITKVQAQQVQQNLSEQDHKLNAYLNQVFERDYRVFPEYVLTAALSVIEKTPFINDLIDTLFYLLMDNDSPALPKVVRTLQEQGLVVGKILDYYNSRNTFAAAEKTVAVSSKLNILDQVLQQLESIDVKLAVKFLIESSFFNYDYRKKLESKLNDQQLKSLVYSSLLDVITERAQRDYETVQQHQQHQQQEQLPIQTQTKPLPMLKLETTYYLLEKLKSSNGLVDLEKLKNLQILLLTTYPRLINFGNGHDEAILANEAKSSFFPVDVELEMKEYYSKMYNKALDIPEIVNVLIKMKSSDDPHQQDVFACMIHSLLDEYKFFGEYPLAALASTSLLFGALLENDLIHGTTLTVALNFIWESCNQSPDSKMFKFAVQSLYNFKSKLHEYPIYCKHLLECRSLSTHAKMYKIVKDAANGIPCGAGTSGSKSGSTPSTTPEVGPKYQSINYVEQTIGSAQQVDPPEEIRDKLLFSVNNMTSENLRVTEIGEVLKEEYFAWFADYLVADRAKAEPNNHALYSNLVRTLDNAIFKEYVMNITMKEVYHLIRNSKDSRTDRNKLKNLGAWLGRITLAEDKPLRRDLIAIKFLLVESYDFDSLSLILPFVCKILSQIENSKVFKPPNPWVLGIFQVLSELYQFADLVLQLKFEVEVLLKLFDMKIEDIEPSQLIRKHDKDPSRLAAAFGLLPQAGENLASEMARLNIEQPQTLSNFNTMAQLPSQTFDKPFQQLQAPGQLMVPQQQQQPQQASSMQSYQQQPQQGQVESGVDTSFSTLVGNTIFTQHANLRRALQASLTRAVRECAMPILNRVSEAVLVTTEFLIKKDFATEKDVGKIRRSYHRMAQQLSHSMVLCSGKKMLADTIEATMLQLLGNNPSEIPIMELNSAIQSNVGLCVDIVDKIAATNVTDLIDERMKPYILKRERHAGDDIFVEEGTPDYSLRLPEPLGLNPKGLSPQQLNIYEHFGELRNESLDGLRAAGLTPTGAPAILAHPQPQQLAQQQPQAQMQGPSQLGQDFPVQQQTSLVQEDIIPLEQLFTAITQYCEKAVSLVSEVSESKLSDLPPNHPIMATLTQALAMAQSNALKYSDLLLRAAQYAVNCLFTQVHNNPMSNEIYVVILDKLCEFSPSTAKDVIWWLVNSSDQRKFNMPVILSLLKVQLIQPIKLDESISKLIKESHNPAIVKFGASLLLNVFTAEESVRPIALRSEFAKTLDALYEYKKLQLTSEEDKQAQIEVDKLFDVLNTAKPATSELYTQLGYVFTEWVRLLSHGDQDTRAAQEKFVAGLVESGILNNADYFKTFWKAGIDISTLVFATEQELRSRTQHEAYLSIDCLAILIVRIVLSVEDEQQAVHCLKKIIAVIVLNLVTDHENKSAWNDRPYFRFFSSLLSAWSDASILDQDATKKLDVDFYTFLGDIFNSLQPIVLPGFTFSWIALISHRLFLPQILELPDKVGYGIGVKLLTSLLKFQQTYQNKESNHDVLNVVFKGINRIFVGLIHDYPEFLVECHYQLVTAIPRGYIQLKNIVLSATPKDIIVPDPFTQGLKVERLPEINDAPVIYYKPIEDLAKVGLKKPVENFLRIPAPGLMRTIYNGLKLIQPKTTDEFGYTETTTFNAKLINALVLHVGMNAVAERSPTNRGFNTKTSQVALLVDLMNYGSNEFKYIMLNGIANQLRYPNSHTHWFIGIILHFFSSNSIWNSSTSTKLAVQEIITRVLLERRIVNKPHPWGLTILFTELVKNESYGLFELPFVKNSIDEIKTIFDTLSTNVKGSS</sequence>
<evidence type="ECO:0000256" key="1">
    <source>
        <dbReference type="ARBA" id="ARBA00004123"/>
    </source>
</evidence>
<dbReference type="OrthoDB" id="1933107at2759"/>
<evidence type="ECO:0000259" key="12">
    <source>
        <dbReference type="Pfam" id="PF16419"/>
    </source>
</evidence>
<dbReference type="Pfam" id="PF16415">
    <property type="entry name" value="CNOT1_CAF1_bind"/>
    <property type="match status" value="1"/>
</dbReference>
<dbReference type="GeneID" id="14542433"/>
<evidence type="ECO:0000256" key="2">
    <source>
        <dbReference type="ARBA" id="ARBA00022491"/>
    </source>
</evidence>
<name>H8XBA6_CANO9</name>
<evidence type="ECO:0000313" key="15">
    <source>
        <dbReference type="Proteomes" id="UP000005018"/>
    </source>
</evidence>
<evidence type="ECO:0000259" key="11">
    <source>
        <dbReference type="Pfam" id="PF16418"/>
    </source>
</evidence>
<dbReference type="GO" id="GO:0005634">
    <property type="term" value="C:nucleus"/>
    <property type="evidence" value="ECO:0007669"/>
    <property type="project" value="UniProtKB-SubCell"/>
</dbReference>
<dbReference type="GO" id="GO:0000288">
    <property type="term" value="P:nuclear-transcribed mRNA catabolic process, deadenylation-dependent decay"/>
    <property type="evidence" value="ECO:0007669"/>
    <property type="project" value="TreeGrafter"/>
</dbReference>
<dbReference type="Proteomes" id="UP000005018">
    <property type="component" value="Chromosome 8"/>
</dbReference>
<feature type="domain" description="CCR4-NOT transcription complex subunit 1 TTP binding" evidence="10">
    <location>
        <begin position="456"/>
        <end position="610"/>
    </location>
</feature>
<keyword evidence="15" id="KW-1185">Reference proteome</keyword>
<feature type="domain" description="CCR4-NOT transcription complex subunit 1 HEAT repeat" evidence="11">
    <location>
        <begin position="250"/>
        <end position="413"/>
    </location>
</feature>
<gene>
    <name evidence="14" type="ORF">CORT_0H02450</name>
</gene>
<feature type="domain" description="CCR4-NOT transcription complex subunit 1" evidence="8">
    <location>
        <begin position="977"/>
        <end position="1115"/>
    </location>
</feature>
<dbReference type="Pfam" id="PF04054">
    <property type="entry name" value="Not1"/>
    <property type="match status" value="1"/>
</dbReference>
<dbReference type="InterPro" id="IPR032194">
    <property type="entry name" value="CNOT1_HEAT"/>
</dbReference>
<keyword evidence="5" id="KW-0539">Nucleus</keyword>
<feature type="domain" description="CCR4-NOT transcription complex subunit 1 HEAT repeat 1" evidence="12">
    <location>
        <begin position="3"/>
        <end position="240"/>
    </location>
</feature>
<comment type="subcellular location">
    <subcellularLocation>
        <location evidence="1">Nucleus</location>
    </subcellularLocation>
</comment>
<evidence type="ECO:0000256" key="3">
    <source>
        <dbReference type="ARBA" id="ARBA00023015"/>
    </source>
</evidence>
<feature type="domain" description="CCR4-NOT transcription complex subunit 1 CAF1-binding" evidence="9">
    <location>
        <begin position="653"/>
        <end position="868"/>
    </location>
</feature>
<evidence type="ECO:0000259" key="13">
    <source>
        <dbReference type="Pfam" id="PF25097"/>
    </source>
</evidence>
<organism evidence="14 15">
    <name type="scientific">Candida orthopsilosis (strain 90-125)</name>
    <name type="common">Yeast</name>
    <dbReference type="NCBI Taxonomy" id="1136231"/>
    <lineage>
        <taxon>Eukaryota</taxon>
        <taxon>Fungi</taxon>
        <taxon>Dikarya</taxon>
        <taxon>Ascomycota</taxon>
        <taxon>Saccharomycotina</taxon>
        <taxon>Pichiomycetes</taxon>
        <taxon>Debaryomycetaceae</taxon>
        <taxon>Candida/Lodderomyces clade</taxon>
        <taxon>Candida</taxon>
    </lineage>
</organism>
<dbReference type="HOGENOM" id="CLU_000286_3_1_1"/>
<dbReference type="Pfam" id="PF16417">
    <property type="entry name" value="CNOT1_TTP_bind"/>
    <property type="match status" value="1"/>
</dbReference>
<protein>
    <submittedName>
        <fullName evidence="14">Cdc39 protein</fullName>
    </submittedName>
</protein>
<dbReference type="Pfam" id="PF16419">
    <property type="entry name" value="CNOT1_HEAT_N"/>
    <property type="match status" value="1"/>
</dbReference>
<dbReference type="Gene3D" id="1.25.40.180">
    <property type="match status" value="1"/>
</dbReference>
<keyword evidence="4" id="KW-0804">Transcription</keyword>
<dbReference type="InterPro" id="IPR007196">
    <property type="entry name" value="CCR4-Not_Not1_C"/>
</dbReference>
<dbReference type="KEGG" id="cot:CORT_0H02450"/>
<dbReference type="InterPro" id="IPR032195">
    <property type="entry name" value="CNOT1_HEAT_N"/>
</dbReference>
<dbReference type="CDD" id="cd20710">
    <property type="entry name" value="NOT1_connector"/>
    <property type="match status" value="1"/>
</dbReference>
<proteinExistence type="predicted"/>
<evidence type="ECO:0000313" key="14">
    <source>
        <dbReference type="EMBL" id="CCG25355.1"/>
    </source>
</evidence>
<dbReference type="Pfam" id="PF25097">
    <property type="entry name" value="ARM_Cnot1"/>
    <property type="match status" value="1"/>
</dbReference>
<dbReference type="EMBL" id="HE681726">
    <property type="protein sequence ID" value="CCG25355.1"/>
    <property type="molecule type" value="Genomic_DNA"/>
</dbReference>
<evidence type="ECO:0000259" key="9">
    <source>
        <dbReference type="Pfam" id="PF16415"/>
    </source>
</evidence>
<evidence type="ECO:0000259" key="7">
    <source>
        <dbReference type="Pfam" id="PF04054"/>
    </source>
</evidence>
<evidence type="ECO:0000256" key="5">
    <source>
        <dbReference type="ARBA" id="ARBA00023242"/>
    </source>
</evidence>
<dbReference type="Gene3D" id="1.25.40.790">
    <property type="match status" value="1"/>
</dbReference>